<protein>
    <submittedName>
        <fullName evidence="1">Uncharacterized protein</fullName>
    </submittedName>
</protein>
<organism evidence="1 2">
    <name type="scientific">Porites lobata</name>
    <dbReference type="NCBI Taxonomy" id="104759"/>
    <lineage>
        <taxon>Eukaryota</taxon>
        <taxon>Metazoa</taxon>
        <taxon>Cnidaria</taxon>
        <taxon>Anthozoa</taxon>
        <taxon>Hexacorallia</taxon>
        <taxon>Scleractinia</taxon>
        <taxon>Fungiina</taxon>
        <taxon>Poritidae</taxon>
        <taxon>Porites</taxon>
    </lineage>
</organism>
<evidence type="ECO:0000313" key="2">
    <source>
        <dbReference type="Proteomes" id="UP001159405"/>
    </source>
</evidence>
<evidence type="ECO:0000313" key="1">
    <source>
        <dbReference type="EMBL" id="CAH3043660.1"/>
    </source>
</evidence>
<comment type="caution">
    <text evidence="1">The sequence shown here is derived from an EMBL/GenBank/DDBJ whole genome shotgun (WGS) entry which is preliminary data.</text>
</comment>
<keyword evidence="2" id="KW-1185">Reference proteome</keyword>
<sequence length="134" mass="15053">MADWPIVKFWLCVMSSNIRWTGPSTRFAYITASCKAGERVKESLSAAIYMFVGITTATKNTTRKKVGTGDKRDALELETSRKRVRRMMGASAVHMHEIVKFYASNYDSDFDSVAGEISPKKVISSDWKRGRAGF</sequence>
<name>A0ABN8N5Y2_9CNID</name>
<accession>A0ABN8N5Y2</accession>
<dbReference type="Proteomes" id="UP001159405">
    <property type="component" value="Unassembled WGS sequence"/>
</dbReference>
<reference evidence="1 2" key="1">
    <citation type="submission" date="2022-05" db="EMBL/GenBank/DDBJ databases">
        <authorList>
            <consortium name="Genoscope - CEA"/>
            <person name="William W."/>
        </authorList>
    </citation>
    <scope>NUCLEOTIDE SEQUENCE [LARGE SCALE GENOMIC DNA]</scope>
</reference>
<proteinExistence type="predicted"/>
<gene>
    <name evidence="1" type="ORF">PLOB_00002575</name>
</gene>
<feature type="non-terminal residue" evidence="1">
    <location>
        <position position="134"/>
    </location>
</feature>
<dbReference type="EMBL" id="CALNXK010000011">
    <property type="protein sequence ID" value="CAH3043660.1"/>
    <property type="molecule type" value="Genomic_DNA"/>
</dbReference>